<proteinExistence type="predicted"/>
<sequence>MVGFMKKRITRNALVALAACTALTACSNNPAMMRFESEAGVLLGGQDFGNATMNNTQIMSGEKSYAIDLANRFAAEVITTVHFAFNSSQLDAGAQDALREQANWIRQFPEITFRVFGHADAPGSNGYNKTLGLRRAKAVVAFLSTQGISRDRLEAVSSLGETQPLVATEGRERRNRRAVTEVSGFVRAHQSVLDGKYAQIIYRDYVTGAGAKTELTGITGSDLATTE</sequence>
<dbReference type="PROSITE" id="PS51257">
    <property type="entry name" value="PROKAR_LIPOPROTEIN"/>
    <property type="match status" value="1"/>
</dbReference>
<dbReference type="SUPFAM" id="SSF103088">
    <property type="entry name" value="OmpA-like"/>
    <property type="match status" value="1"/>
</dbReference>
<reference evidence="7 8" key="1">
    <citation type="submission" date="2016-10" db="EMBL/GenBank/DDBJ databases">
        <authorList>
            <person name="de Groot N.N."/>
        </authorList>
    </citation>
    <scope>NUCLEOTIDE SEQUENCE [LARGE SCALE GENOMIC DNA]</scope>
    <source>
        <strain evidence="7 8">DSM 24677</strain>
    </source>
</reference>
<dbReference type="AlphaFoldDB" id="A0A1H3HA35"/>
<name>A0A1H3HA35_9RHOB</name>
<dbReference type="InterPro" id="IPR050330">
    <property type="entry name" value="Bact_OuterMem_StrucFunc"/>
</dbReference>
<organism evidence="7 8">
    <name type="scientific">Lentibacter algarum</name>
    <dbReference type="NCBI Taxonomy" id="576131"/>
    <lineage>
        <taxon>Bacteria</taxon>
        <taxon>Pseudomonadati</taxon>
        <taxon>Pseudomonadota</taxon>
        <taxon>Alphaproteobacteria</taxon>
        <taxon>Rhodobacterales</taxon>
        <taxon>Roseobacteraceae</taxon>
        <taxon>Lentibacter</taxon>
    </lineage>
</organism>
<feature type="domain" description="OmpA-like" evidence="6">
    <location>
        <begin position="70"/>
        <end position="186"/>
    </location>
</feature>
<dbReference type="PROSITE" id="PS51123">
    <property type="entry name" value="OMPA_2"/>
    <property type="match status" value="1"/>
</dbReference>
<dbReference type="Pfam" id="PF00691">
    <property type="entry name" value="OmpA"/>
    <property type="match status" value="1"/>
</dbReference>
<dbReference type="EMBL" id="FNPR01000001">
    <property type="protein sequence ID" value="SDY12065.1"/>
    <property type="molecule type" value="Genomic_DNA"/>
</dbReference>
<evidence type="ECO:0000256" key="4">
    <source>
        <dbReference type="PROSITE-ProRule" id="PRU00473"/>
    </source>
</evidence>
<keyword evidence="2 4" id="KW-0472">Membrane</keyword>
<evidence type="ECO:0000256" key="5">
    <source>
        <dbReference type="SAM" id="SignalP"/>
    </source>
</evidence>
<keyword evidence="3" id="KW-0998">Cell outer membrane</keyword>
<dbReference type="PRINTS" id="PR01021">
    <property type="entry name" value="OMPADOMAIN"/>
</dbReference>
<evidence type="ECO:0000256" key="1">
    <source>
        <dbReference type="ARBA" id="ARBA00004442"/>
    </source>
</evidence>
<dbReference type="Gene3D" id="3.30.1330.60">
    <property type="entry name" value="OmpA-like domain"/>
    <property type="match status" value="1"/>
</dbReference>
<dbReference type="Proteomes" id="UP000199026">
    <property type="component" value="Unassembled WGS sequence"/>
</dbReference>
<dbReference type="STRING" id="576131.SAMN05444486_101297"/>
<evidence type="ECO:0000256" key="2">
    <source>
        <dbReference type="ARBA" id="ARBA00023136"/>
    </source>
</evidence>
<dbReference type="PANTHER" id="PTHR30329">
    <property type="entry name" value="STATOR ELEMENT OF FLAGELLAR MOTOR COMPLEX"/>
    <property type="match status" value="1"/>
</dbReference>
<evidence type="ECO:0000256" key="3">
    <source>
        <dbReference type="ARBA" id="ARBA00023237"/>
    </source>
</evidence>
<dbReference type="GO" id="GO:0009279">
    <property type="term" value="C:cell outer membrane"/>
    <property type="evidence" value="ECO:0007669"/>
    <property type="project" value="UniProtKB-SubCell"/>
</dbReference>
<dbReference type="InterPro" id="IPR006664">
    <property type="entry name" value="OMP_bac"/>
</dbReference>
<evidence type="ECO:0000259" key="6">
    <source>
        <dbReference type="PROSITE" id="PS51123"/>
    </source>
</evidence>
<gene>
    <name evidence="7" type="ORF">SAMN05444486_101297</name>
</gene>
<keyword evidence="5" id="KW-0732">Signal</keyword>
<feature type="chain" id="PRO_5011621737" evidence="5">
    <location>
        <begin position="28"/>
        <end position="227"/>
    </location>
</feature>
<evidence type="ECO:0000313" key="8">
    <source>
        <dbReference type="Proteomes" id="UP000199026"/>
    </source>
</evidence>
<dbReference type="InterPro" id="IPR036737">
    <property type="entry name" value="OmpA-like_sf"/>
</dbReference>
<evidence type="ECO:0000313" key="7">
    <source>
        <dbReference type="EMBL" id="SDY12065.1"/>
    </source>
</evidence>
<feature type="signal peptide" evidence="5">
    <location>
        <begin position="1"/>
        <end position="27"/>
    </location>
</feature>
<accession>A0A1H3HA35</accession>
<dbReference type="PANTHER" id="PTHR30329:SF21">
    <property type="entry name" value="LIPOPROTEIN YIAD-RELATED"/>
    <property type="match status" value="1"/>
</dbReference>
<keyword evidence="8" id="KW-1185">Reference proteome</keyword>
<dbReference type="InterPro" id="IPR006665">
    <property type="entry name" value="OmpA-like"/>
</dbReference>
<dbReference type="CDD" id="cd07185">
    <property type="entry name" value="OmpA_C-like"/>
    <property type="match status" value="1"/>
</dbReference>
<comment type="subcellular location">
    <subcellularLocation>
        <location evidence="1">Cell outer membrane</location>
    </subcellularLocation>
</comment>
<protein>
    <submittedName>
        <fullName evidence="7">Outer membrane protein OmpA</fullName>
    </submittedName>
</protein>